<feature type="compositionally biased region" description="Low complexity" evidence="1">
    <location>
        <begin position="1"/>
        <end position="16"/>
    </location>
</feature>
<feature type="domain" description="Retrotransposon gag" evidence="2">
    <location>
        <begin position="112"/>
        <end position="202"/>
    </location>
</feature>
<gene>
    <name evidence="3" type="ORF">MKW98_023930</name>
</gene>
<evidence type="ECO:0000256" key="1">
    <source>
        <dbReference type="SAM" id="MobiDB-lite"/>
    </source>
</evidence>
<dbReference type="Proteomes" id="UP001202328">
    <property type="component" value="Unassembled WGS sequence"/>
</dbReference>
<proteinExistence type="predicted"/>
<feature type="region of interest" description="Disordered" evidence="1">
    <location>
        <begin position="1"/>
        <end position="20"/>
    </location>
</feature>
<evidence type="ECO:0000313" key="4">
    <source>
        <dbReference type="Proteomes" id="UP001202328"/>
    </source>
</evidence>
<feature type="region of interest" description="Disordered" evidence="1">
    <location>
        <begin position="36"/>
        <end position="60"/>
    </location>
</feature>
<dbReference type="InterPro" id="IPR005162">
    <property type="entry name" value="Retrotrans_gag_dom"/>
</dbReference>
<dbReference type="AlphaFoldDB" id="A0AAD4SZQ6"/>
<keyword evidence="4" id="KW-1185">Reference proteome</keyword>
<name>A0AAD4SZQ6_9MAGN</name>
<dbReference type="Pfam" id="PF03732">
    <property type="entry name" value="Retrotrans_gag"/>
    <property type="match status" value="1"/>
</dbReference>
<organism evidence="3 4">
    <name type="scientific">Papaver atlanticum</name>
    <dbReference type="NCBI Taxonomy" id="357466"/>
    <lineage>
        <taxon>Eukaryota</taxon>
        <taxon>Viridiplantae</taxon>
        <taxon>Streptophyta</taxon>
        <taxon>Embryophyta</taxon>
        <taxon>Tracheophyta</taxon>
        <taxon>Spermatophyta</taxon>
        <taxon>Magnoliopsida</taxon>
        <taxon>Ranunculales</taxon>
        <taxon>Papaveraceae</taxon>
        <taxon>Papaveroideae</taxon>
        <taxon>Papaver</taxon>
    </lineage>
</organism>
<protein>
    <recommendedName>
        <fullName evidence="2">Retrotransposon gag domain-containing protein</fullName>
    </recommendedName>
</protein>
<evidence type="ECO:0000259" key="2">
    <source>
        <dbReference type="Pfam" id="PF03732"/>
    </source>
</evidence>
<dbReference type="EMBL" id="JAJJMB010007708">
    <property type="protein sequence ID" value="KAI3928329.1"/>
    <property type="molecule type" value="Genomic_DNA"/>
</dbReference>
<accession>A0AAD4SZQ6</accession>
<comment type="caution">
    <text evidence="3">The sequence shown here is derived from an EMBL/GenBank/DDBJ whole genome shotgun (WGS) entry which is preliminary data.</text>
</comment>
<reference evidence="3" key="1">
    <citation type="submission" date="2022-04" db="EMBL/GenBank/DDBJ databases">
        <title>A functionally conserved STORR gene fusion in Papaver species that diverged 16.8 million years ago.</title>
        <authorList>
            <person name="Catania T."/>
        </authorList>
    </citation>
    <scope>NUCLEOTIDE SEQUENCE</scope>
    <source>
        <strain evidence="3">S-188037</strain>
    </source>
</reference>
<sequence length="245" mass="28190">MSGRGRGARNASNARGNGKGKVPNFTVAITILILNQNGNHNAPPPPGENMNDNNHQGGGPQTEWMNLLEKFIKLKPPVFECSTDSLVVDKWNEDIDKTYVAMRCTHVQRQQLVVFQLFGEARKWWNNASIGLHLDTLTYIQFCERLDARYYLATIRDKKINKFAEVAHIRGELVDDYLDKYIRLSQFVMFMIQDEEKSVRRFDQVLATIFVIKWLVIVSQYSSKLLRVLELLKLIGCGIRKTKMI</sequence>
<evidence type="ECO:0000313" key="3">
    <source>
        <dbReference type="EMBL" id="KAI3928329.1"/>
    </source>
</evidence>